<dbReference type="GO" id="GO:0005524">
    <property type="term" value="F:ATP binding"/>
    <property type="evidence" value="ECO:0007669"/>
    <property type="project" value="UniProtKB-KW"/>
</dbReference>
<dbReference type="EMBL" id="CP033073">
    <property type="protein sequence ID" value="AYN38121.1"/>
    <property type="molecule type" value="Genomic_DNA"/>
</dbReference>
<protein>
    <submittedName>
        <fullName evidence="3">ATP-binding protein</fullName>
    </submittedName>
</protein>
<dbReference type="KEGG" id="sdd:D9753_03265"/>
<dbReference type="CDD" id="cd16936">
    <property type="entry name" value="HATPase_RsbW-like"/>
    <property type="match status" value="1"/>
</dbReference>
<dbReference type="InterPro" id="IPR050267">
    <property type="entry name" value="Anti-sigma-factor_SerPK"/>
</dbReference>
<keyword evidence="1" id="KW-0808">Transferase</keyword>
<evidence type="ECO:0000313" key="3">
    <source>
        <dbReference type="EMBL" id="AYN38121.1"/>
    </source>
</evidence>
<keyword evidence="3" id="KW-0547">Nucleotide-binding</keyword>
<dbReference type="PANTHER" id="PTHR35526">
    <property type="entry name" value="ANTI-SIGMA-F FACTOR RSBW-RELATED"/>
    <property type="match status" value="1"/>
</dbReference>
<dbReference type="PANTHER" id="PTHR35526:SF3">
    <property type="entry name" value="ANTI-SIGMA-F FACTOR RSBW"/>
    <property type="match status" value="1"/>
</dbReference>
<keyword evidence="3" id="KW-0067">ATP-binding</keyword>
<evidence type="ECO:0000313" key="4">
    <source>
        <dbReference type="Proteomes" id="UP000268329"/>
    </source>
</evidence>
<reference evidence="3 4" key="1">
    <citation type="submission" date="2018-10" db="EMBL/GenBank/DDBJ databases">
        <title>The genome of Streptomyces dangxiongensis Z022.</title>
        <authorList>
            <person name="Zhang B."/>
        </authorList>
    </citation>
    <scope>NUCLEOTIDE SEQUENCE [LARGE SCALE GENOMIC DNA]</scope>
    <source>
        <strain evidence="3 4">Z022</strain>
    </source>
</reference>
<name>A0A3G2J8W9_9ACTN</name>
<dbReference type="Gene3D" id="3.30.565.10">
    <property type="entry name" value="Histidine kinase-like ATPase, C-terminal domain"/>
    <property type="match status" value="1"/>
</dbReference>
<dbReference type="Proteomes" id="UP000268329">
    <property type="component" value="Chromosome"/>
</dbReference>
<gene>
    <name evidence="3" type="ORF">D9753_03265</name>
</gene>
<dbReference type="Pfam" id="PF13581">
    <property type="entry name" value="HATPase_c_2"/>
    <property type="match status" value="1"/>
</dbReference>
<sequence>MPAAQHADRHGTGARHRPRWRILVHGEPTIPACEASFPAVTASIAVARHWTRDCVQGFGEPLCRHRVVQTAELLVSELITNAIRHGAGSPLIRVTWNGRLLRIAVSDHSDRRPRTRPTGSTEPGGFGLQLLERLAQRWGVTPHHPGKTVWAELALDS</sequence>
<keyword evidence="1" id="KW-0418">Kinase</keyword>
<dbReference type="GO" id="GO:0004674">
    <property type="term" value="F:protein serine/threonine kinase activity"/>
    <property type="evidence" value="ECO:0007669"/>
    <property type="project" value="UniProtKB-KW"/>
</dbReference>
<keyword evidence="4" id="KW-1185">Reference proteome</keyword>
<feature type="domain" description="Histidine kinase/HSP90-like ATPase" evidence="2">
    <location>
        <begin position="37"/>
        <end position="150"/>
    </location>
</feature>
<evidence type="ECO:0000259" key="2">
    <source>
        <dbReference type="Pfam" id="PF13581"/>
    </source>
</evidence>
<organism evidence="3 4">
    <name type="scientific">Streptomyces dangxiongensis</name>
    <dbReference type="NCBI Taxonomy" id="1442032"/>
    <lineage>
        <taxon>Bacteria</taxon>
        <taxon>Bacillati</taxon>
        <taxon>Actinomycetota</taxon>
        <taxon>Actinomycetes</taxon>
        <taxon>Kitasatosporales</taxon>
        <taxon>Streptomycetaceae</taxon>
        <taxon>Streptomyces</taxon>
    </lineage>
</organism>
<evidence type="ECO:0000256" key="1">
    <source>
        <dbReference type="ARBA" id="ARBA00022527"/>
    </source>
</evidence>
<accession>A0A3G2J8W9</accession>
<dbReference type="InterPro" id="IPR003594">
    <property type="entry name" value="HATPase_dom"/>
</dbReference>
<dbReference type="SUPFAM" id="SSF55874">
    <property type="entry name" value="ATPase domain of HSP90 chaperone/DNA topoisomerase II/histidine kinase"/>
    <property type="match status" value="1"/>
</dbReference>
<keyword evidence="1" id="KW-0723">Serine/threonine-protein kinase</keyword>
<dbReference type="InterPro" id="IPR036890">
    <property type="entry name" value="HATPase_C_sf"/>
</dbReference>
<proteinExistence type="predicted"/>
<dbReference type="AlphaFoldDB" id="A0A3G2J8W9"/>
<dbReference type="OrthoDB" id="3479886at2"/>